<dbReference type="GO" id="GO:0035805">
    <property type="term" value="C:egg coat"/>
    <property type="evidence" value="ECO:0007669"/>
    <property type="project" value="UniProtKB-SubCell"/>
</dbReference>
<feature type="chain" id="PRO_5041485418" description="Zona pellucida sperm-binding protein 3" evidence="14">
    <location>
        <begin position="25"/>
        <end position="402"/>
    </location>
</feature>
<dbReference type="PANTHER" id="PTHR11576">
    <property type="entry name" value="ZONA PELLUCIDA SPERM-BINDING PROTEIN 3"/>
    <property type="match status" value="1"/>
</dbReference>
<feature type="signal peptide" evidence="14">
    <location>
        <begin position="1"/>
        <end position="24"/>
    </location>
</feature>
<evidence type="ECO:0000259" key="15">
    <source>
        <dbReference type="PROSITE" id="PS51034"/>
    </source>
</evidence>
<keyword evidence="6 14" id="KW-0272">Extracellular matrix</keyword>
<comment type="PTM">
    <text evidence="14">Proteolytically cleaved before the transmembrane segment to yield the secreted ectodomain incorporated in the zona pellucida.</text>
</comment>
<dbReference type="GO" id="GO:0005886">
    <property type="term" value="C:plasma membrane"/>
    <property type="evidence" value="ECO:0007669"/>
    <property type="project" value="UniProtKB-SubCell"/>
</dbReference>
<dbReference type="GO" id="GO:0035803">
    <property type="term" value="P:egg coat formation"/>
    <property type="evidence" value="ECO:0007669"/>
    <property type="project" value="UniProtKB-UniRule"/>
</dbReference>
<name>A0AA47MII5_MERPO</name>
<evidence type="ECO:0000256" key="8">
    <source>
        <dbReference type="ARBA" id="ARBA00022692"/>
    </source>
</evidence>
<evidence type="ECO:0000256" key="10">
    <source>
        <dbReference type="ARBA" id="ARBA00022989"/>
    </source>
</evidence>
<comment type="subcellular location">
    <subcellularLocation>
        <location evidence="1">Secreted</location>
        <location evidence="1">Extracellular space</location>
        <location evidence="1">Extracellular matrix</location>
    </subcellularLocation>
    <subcellularLocation>
        <location evidence="14">Zona pellucida</location>
    </subcellularLocation>
    <subcellularLocation>
        <location evidence="14">Cell membrane</location>
        <topology evidence="14">Single-pass type I membrane protein</topology>
    </subcellularLocation>
</comment>
<dbReference type="AlphaFoldDB" id="A0AA47MII5"/>
<evidence type="ECO:0000313" key="16">
    <source>
        <dbReference type="EMBL" id="KAK0140968.1"/>
    </source>
</evidence>
<keyword evidence="12 14" id="KW-1015">Disulfide bond</keyword>
<keyword evidence="4 14" id="KW-1003">Cell membrane</keyword>
<dbReference type="InterPro" id="IPR048290">
    <property type="entry name" value="ZP_chr"/>
</dbReference>
<keyword evidence="10" id="KW-1133">Transmembrane helix</keyword>
<keyword evidence="17" id="KW-1185">Reference proteome</keyword>
<evidence type="ECO:0000256" key="14">
    <source>
        <dbReference type="RuleBase" id="RU367066"/>
    </source>
</evidence>
<dbReference type="Pfam" id="PF00100">
    <property type="entry name" value="Zona_pellucida"/>
    <property type="match status" value="1"/>
</dbReference>
<keyword evidence="7 14" id="KW-0165">Cleavage on pair of basic residues</keyword>
<evidence type="ECO:0000256" key="3">
    <source>
        <dbReference type="ARBA" id="ARBA00017980"/>
    </source>
</evidence>
<feature type="domain" description="ZP" evidence="15">
    <location>
        <begin position="70"/>
        <end position="335"/>
    </location>
</feature>
<evidence type="ECO:0000256" key="1">
    <source>
        <dbReference type="ARBA" id="ARBA00004498"/>
    </source>
</evidence>
<reference evidence="16" key="1">
    <citation type="journal article" date="2023" name="Front. Mar. Sci.">
        <title>A new Merluccius polli reference genome to investigate the effects of global change in West African waters.</title>
        <authorList>
            <person name="Mateo J.L."/>
            <person name="Blanco-Fernandez C."/>
            <person name="Garcia-Vazquez E."/>
            <person name="Machado-Schiaffino G."/>
        </authorList>
    </citation>
    <scope>NUCLEOTIDE SEQUENCE</scope>
    <source>
        <strain evidence="16">C29</strain>
        <tissue evidence="16">Fin</tissue>
    </source>
</reference>
<evidence type="ECO:0000256" key="5">
    <source>
        <dbReference type="ARBA" id="ARBA00022525"/>
    </source>
</evidence>
<organism evidence="16 17">
    <name type="scientific">Merluccius polli</name>
    <name type="common">Benguela hake</name>
    <name type="synonym">Merluccius cadenati</name>
    <dbReference type="NCBI Taxonomy" id="89951"/>
    <lineage>
        <taxon>Eukaryota</taxon>
        <taxon>Metazoa</taxon>
        <taxon>Chordata</taxon>
        <taxon>Craniata</taxon>
        <taxon>Vertebrata</taxon>
        <taxon>Euteleostomi</taxon>
        <taxon>Actinopterygii</taxon>
        <taxon>Neopterygii</taxon>
        <taxon>Teleostei</taxon>
        <taxon>Neoteleostei</taxon>
        <taxon>Acanthomorphata</taxon>
        <taxon>Zeiogadaria</taxon>
        <taxon>Gadariae</taxon>
        <taxon>Gadiformes</taxon>
        <taxon>Gadoidei</taxon>
        <taxon>Merlucciidae</taxon>
        <taxon>Merluccius</taxon>
    </lineage>
</organism>
<dbReference type="FunFam" id="2.60.40.3210:FF:000001">
    <property type="entry name" value="Zona pellucida sperm-binding protein 3"/>
    <property type="match status" value="1"/>
</dbReference>
<comment type="similarity">
    <text evidence="2 14">Belongs to the ZP domain family. ZPC subfamily.</text>
</comment>
<keyword evidence="11" id="KW-0472">Membrane</keyword>
<evidence type="ECO:0000256" key="2">
    <source>
        <dbReference type="ARBA" id="ARBA00006735"/>
    </source>
</evidence>
<comment type="function">
    <text evidence="14">Component of the zona pellucida, an extracellular matrix surrounding oocytes which mediates sperm binding, induction of the acrosome reaction and prevents post-fertilization polyspermy. The zona pellucida is composed of 3 to 4 glycoproteins, ZP1, ZP2, ZP3, and ZP4. ZP3 is essential for sperm binding and zona matrix formation.</text>
</comment>
<dbReference type="PROSITE" id="PS51034">
    <property type="entry name" value="ZP_2"/>
    <property type="match status" value="1"/>
</dbReference>
<dbReference type="PRINTS" id="PR00023">
    <property type="entry name" value="ZPELLUCIDA"/>
</dbReference>
<proteinExistence type="inferred from homology"/>
<evidence type="ECO:0000313" key="17">
    <source>
        <dbReference type="Proteomes" id="UP001174136"/>
    </source>
</evidence>
<dbReference type="GO" id="GO:0035804">
    <property type="term" value="F:structural constituent of egg coat"/>
    <property type="evidence" value="ECO:0007669"/>
    <property type="project" value="UniProtKB-UniRule"/>
</dbReference>
<evidence type="ECO:0000256" key="9">
    <source>
        <dbReference type="ARBA" id="ARBA00022729"/>
    </source>
</evidence>
<dbReference type="Gene3D" id="2.60.40.3210">
    <property type="entry name" value="Zona pellucida, ZP-N domain"/>
    <property type="match status" value="1"/>
</dbReference>
<dbReference type="InterPro" id="IPR055355">
    <property type="entry name" value="ZP-C"/>
</dbReference>
<dbReference type="Pfam" id="PF23344">
    <property type="entry name" value="ZP-N"/>
    <property type="match status" value="1"/>
</dbReference>
<dbReference type="GO" id="GO:2000344">
    <property type="term" value="P:positive regulation of acrosome reaction"/>
    <property type="evidence" value="ECO:0007669"/>
    <property type="project" value="UniProtKB-UniRule"/>
</dbReference>
<sequence>MAMALLSLHVVLFMFKWLLINCYSYQSKPLFMTFSELAVLEAESQDQSATTVSASTNCDENCHIKSVVVKCLKDSMEVVVVENADVFGLGFPVDPKRLNLGPVVQSQSGCRAVANGERVYTFRARHGECGTKLTLTYDAVVFSNLLVFTPPPSLAGQLFPASSVAVPVQCNYKRRYGVSSSALNPSRTPGVSTQAPRLDFHLKLMSDDWAEERQSSVYVLGDLVNMEASLSGPSHPALSLYIDSCVASLTPGVTSTPRYPFIDHQGCFQDSLVVGSRSAFLPRTKGALLQFHLETLLFQGQEEETPIYITCDLVAVLISRKNHVRKACSHINGSWRSADGNDSVCRSCRMDEQVLTRRSKTRHQRAVMHRTKDTKNEWHKETSLGVFVFLSWTTGNNGNIKS</sequence>
<dbReference type="InterPro" id="IPR001507">
    <property type="entry name" value="ZP_dom"/>
</dbReference>
<comment type="caution">
    <text evidence="16">The sequence shown here is derived from an EMBL/GenBank/DDBJ whole genome shotgun (WGS) entry which is preliminary data.</text>
</comment>
<keyword evidence="5 14" id="KW-0964">Secreted</keyword>
<dbReference type="InterPro" id="IPR042235">
    <property type="entry name" value="ZP-C_dom"/>
</dbReference>
<keyword evidence="9 14" id="KW-0732">Signal</keyword>
<dbReference type="Proteomes" id="UP001174136">
    <property type="component" value="Unassembled WGS sequence"/>
</dbReference>
<keyword evidence="8" id="KW-0812">Transmembrane</keyword>
<dbReference type="Gene3D" id="2.60.40.4100">
    <property type="entry name" value="Zona pellucida, ZP-C domain"/>
    <property type="match status" value="1"/>
</dbReference>
<gene>
    <name evidence="16" type="primary">ZP3_4</name>
    <name evidence="16" type="ORF">N1851_022050</name>
</gene>
<accession>A0AA47MII5</accession>
<protein>
    <recommendedName>
        <fullName evidence="3 14">Zona pellucida sperm-binding protein 3</fullName>
    </recommendedName>
</protein>
<evidence type="ECO:0000256" key="6">
    <source>
        <dbReference type="ARBA" id="ARBA00022530"/>
    </source>
</evidence>
<dbReference type="GO" id="GO:0032190">
    <property type="term" value="F:acrosin binding"/>
    <property type="evidence" value="ECO:0007669"/>
    <property type="project" value="TreeGrafter"/>
</dbReference>
<dbReference type="GO" id="GO:0007339">
    <property type="term" value="P:binding of sperm to zona pellucida"/>
    <property type="evidence" value="ECO:0007669"/>
    <property type="project" value="UniProtKB-UniRule"/>
</dbReference>
<evidence type="ECO:0000256" key="12">
    <source>
        <dbReference type="ARBA" id="ARBA00023157"/>
    </source>
</evidence>
<dbReference type="EMBL" id="JAOPHQ010003993">
    <property type="protein sequence ID" value="KAK0140968.1"/>
    <property type="molecule type" value="Genomic_DNA"/>
</dbReference>
<evidence type="ECO:0000256" key="11">
    <source>
        <dbReference type="ARBA" id="ARBA00023136"/>
    </source>
</evidence>
<dbReference type="FunFam" id="2.60.40.4100:FF:000002">
    <property type="entry name" value="Zona pellucida sperm-binding protein 3"/>
    <property type="match status" value="1"/>
</dbReference>
<evidence type="ECO:0000256" key="13">
    <source>
        <dbReference type="ARBA" id="ARBA00023180"/>
    </source>
</evidence>
<evidence type="ECO:0000256" key="7">
    <source>
        <dbReference type="ARBA" id="ARBA00022685"/>
    </source>
</evidence>
<comment type="domain">
    <text evidence="14">The ZP domain is involved in the polymerization of the ZP proteins to form the zona pellucida.</text>
</comment>
<evidence type="ECO:0000256" key="4">
    <source>
        <dbReference type="ARBA" id="ARBA00022475"/>
    </source>
</evidence>
<dbReference type="InterPro" id="IPR055356">
    <property type="entry name" value="ZP-N"/>
</dbReference>
<dbReference type="PANTHER" id="PTHR11576:SF2">
    <property type="entry name" value="ZONA PELLUCIDA SPERM-BINDING PROTEIN 3"/>
    <property type="match status" value="1"/>
</dbReference>
<keyword evidence="13" id="KW-0325">Glycoprotein</keyword>
<dbReference type="SMART" id="SM00241">
    <property type="entry name" value="ZP"/>
    <property type="match status" value="1"/>
</dbReference>